<dbReference type="OrthoDB" id="3800738at2759"/>
<dbReference type="Proteomes" id="UP000191518">
    <property type="component" value="Unassembled WGS sequence"/>
</dbReference>
<evidence type="ECO:0000313" key="2">
    <source>
        <dbReference type="EMBL" id="OQE09157.1"/>
    </source>
</evidence>
<keyword evidence="3" id="KW-1185">Reference proteome</keyword>
<organism evidence="2 3">
    <name type="scientific">Penicillium vulpinum</name>
    <dbReference type="NCBI Taxonomy" id="29845"/>
    <lineage>
        <taxon>Eukaryota</taxon>
        <taxon>Fungi</taxon>
        <taxon>Dikarya</taxon>
        <taxon>Ascomycota</taxon>
        <taxon>Pezizomycotina</taxon>
        <taxon>Eurotiomycetes</taxon>
        <taxon>Eurotiomycetidae</taxon>
        <taxon>Eurotiales</taxon>
        <taxon>Aspergillaceae</taxon>
        <taxon>Penicillium</taxon>
    </lineage>
</organism>
<accession>A0A1V6S518</accession>
<dbReference type="AlphaFoldDB" id="A0A1V6S518"/>
<sequence length="328" mass="37773">MASHVDESPSYGNAQSQPGKTKSAINKVLSTPEILEMILVQLDMRTLLTSAQLVCYNWANLISESPSIQKALFFTPIGANEWGEEKIINPLLRETFPSFFPTKDKAADHPFDYSSLPMTKDSSTMGQFVRKDASWRKMLVQQPPISDIGLYHIISARGGDSAESSSIPADQKMQEFGYDGVRMERLFELLLFSRDVEFRPYTNARMYWSTREPIEFDSEYRNIKDEFHRLIGKFGVVLYTSMVRQCSMGVYRGSNSEEFIRKEVITAYEEHGFDVSCKEKEIEESKSEVSEIEGQDRRFNTYEVDDRLAHIIVTEMWDNWPAPEQKEN</sequence>
<dbReference type="SUPFAM" id="SSF81383">
    <property type="entry name" value="F-box domain"/>
    <property type="match status" value="1"/>
</dbReference>
<feature type="compositionally biased region" description="Polar residues" evidence="1">
    <location>
        <begin position="10"/>
        <end position="23"/>
    </location>
</feature>
<evidence type="ECO:0008006" key="4">
    <source>
        <dbReference type="Google" id="ProtNLM"/>
    </source>
</evidence>
<dbReference type="STRING" id="29845.A0A1V6S518"/>
<comment type="caution">
    <text evidence="2">The sequence shown here is derived from an EMBL/GenBank/DDBJ whole genome shotgun (WGS) entry which is preliminary data.</text>
</comment>
<proteinExistence type="predicted"/>
<dbReference type="EMBL" id="MDYP01000007">
    <property type="protein sequence ID" value="OQE09157.1"/>
    <property type="molecule type" value="Genomic_DNA"/>
</dbReference>
<evidence type="ECO:0000256" key="1">
    <source>
        <dbReference type="SAM" id="MobiDB-lite"/>
    </source>
</evidence>
<evidence type="ECO:0000313" key="3">
    <source>
        <dbReference type="Proteomes" id="UP000191518"/>
    </source>
</evidence>
<dbReference type="Gene3D" id="1.20.1280.50">
    <property type="match status" value="1"/>
</dbReference>
<reference evidence="3" key="1">
    <citation type="journal article" date="2017" name="Nat. Microbiol.">
        <title>Global analysis of biosynthetic gene clusters reveals vast potential of secondary metabolite production in Penicillium species.</title>
        <authorList>
            <person name="Nielsen J.C."/>
            <person name="Grijseels S."/>
            <person name="Prigent S."/>
            <person name="Ji B."/>
            <person name="Dainat J."/>
            <person name="Nielsen K.F."/>
            <person name="Frisvad J.C."/>
            <person name="Workman M."/>
            <person name="Nielsen J."/>
        </authorList>
    </citation>
    <scope>NUCLEOTIDE SEQUENCE [LARGE SCALE GENOMIC DNA]</scope>
    <source>
        <strain evidence="3">IBT 29486</strain>
    </source>
</reference>
<protein>
    <recommendedName>
        <fullName evidence="4">F-box domain-containing protein</fullName>
    </recommendedName>
</protein>
<gene>
    <name evidence="2" type="ORF">PENVUL_c007G06356</name>
</gene>
<dbReference type="InterPro" id="IPR036047">
    <property type="entry name" value="F-box-like_dom_sf"/>
</dbReference>
<feature type="region of interest" description="Disordered" evidence="1">
    <location>
        <begin position="1"/>
        <end position="23"/>
    </location>
</feature>
<name>A0A1V6S518_9EURO</name>